<evidence type="ECO:0000256" key="9">
    <source>
        <dbReference type="ARBA" id="ARBA00022840"/>
    </source>
</evidence>
<dbReference type="SUPFAM" id="SSF52540">
    <property type="entry name" value="P-loop containing nucleoside triphosphate hydrolases"/>
    <property type="match status" value="1"/>
</dbReference>
<feature type="coiled-coil region" evidence="14">
    <location>
        <begin position="295"/>
        <end position="380"/>
    </location>
</feature>
<evidence type="ECO:0000256" key="1">
    <source>
        <dbReference type="ARBA" id="ARBA00004429"/>
    </source>
</evidence>
<dbReference type="InterPro" id="IPR032807">
    <property type="entry name" value="GNVR"/>
</dbReference>
<dbReference type="InterPro" id="IPR050445">
    <property type="entry name" value="Bact_polysacc_biosynth/exp"/>
</dbReference>
<dbReference type="GO" id="GO:0005524">
    <property type="term" value="F:ATP binding"/>
    <property type="evidence" value="ECO:0007669"/>
    <property type="project" value="UniProtKB-KW"/>
</dbReference>
<sequence length="734" mass="80620">MTDATSRNRTGLINATVANSDAIDLGQLFSSLWKGKWLIALTTAIGIAAGVFTIANTDPTFQADALLQLEERTGSLALPSGLSDMLENDPRSVTEIEILRSRMVLGQAVADQNLDWRIEPRKVPIIGTLLSRYSLPFVEGLLPAQYIRPDEIITLEQLVVPPIWLNTEIEITILDAENFRLALPDGRSVSGHVGEQLTMEDVGFSITIGAVEAATGRVFAIQQLDDIRAVNSLRESLTVSERGRGSGILEVRLNDASRPQAARALNAIIQAYTRQNVSRSAAEAESSLVFIREQLPIAERALREAEAALNDFRQTQGTVDLSLETQTILEQITRIEGELASLQRNEDELRQRYNPAHPTYRALLDERTRLETRLAELRGQVGALPETQRQVLDLSRAVELAQRIYTELLTRSQEVEVLRASTIGNVRIIDNATSQPNAIAPRKAMILALSLMLGGMIGAGLVLLRNWLRKGIQDSSELEKLGLPVFATINYNKMADTGTRRQGKLPILAVEETADLTVEALRSLRTSLHFGMLDAKTPTLCITSAHPEAGKSFVALNLAVVSAQAGQRVCLVDADMRQGQLRRHFEMPRNQPGLAEVISGNVAIEDAMVRGAVDGLSFLPSGRYPPNPSELLMRAEFSRLVAWCAENFDLTIFDTPPALAVTDPVIVARNTGTTVFVARHDVTHLGEIEASIKTFSAANLNLSGAILNGFDPKKARGRYGYGYGYRYDYKTRKQ</sequence>
<dbReference type="InterPro" id="IPR003856">
    <property type="entry name" value="LPS_length_determ_N"/>
</dbReference>
<evidence type="ECO:0000256" key="14">
    <source>
        <dbReference type="SAM" id="Coils"/>
    </source>
</evidence>
<dbReference type="STRING" id="407234.SAMN05421795_11412"/>
<keyword evidence="7" id="KW-0547">Nucleotide-binding</keyword>
<keyword evidence="9" id="KW-0067">ATP-binding</keyword>
<keyword evidence="3" id="KW-1003">Cell membrane</keyword>
<comment type="subcellular location">
    <subcellularLocation>
        <location evidence="1">Cell inner membrane</location>
        <topology evidence="1">Multi-pass membrane protein</topology>
    </subcellularLocation>
</comment>
<evidence type="ECO:0000256" key="11">
    <source>
        <dbReference type="ARBA" id="ARBA00023136"/>
    </source>
</evidence>
<dbReference type="Pfam" id="PF23607">
    <property type="entry name" value="WZC_N"/>
    <property type="match status" value="1"/>
</dbReference>
<feature type="transmembrane region" description="Helical" evidence="15">
    <location>
        <begin position="37"/>
        <end position="55"/>
    </location>
</feature>
<evidence type="ECO:0000256" key="12">
    <source>
        <dbReference type="ARBA" id="ARBA00023137"/>
    </source>
</evidence>
<keyword evidence="5" id="KW-0808">Transferase</keyword>
<evidence type="ECO:0000256" key="7">
    <source>
        <dbReference type="ARBA" id="ARBA00022741"/>
    </source>
</evidence>
<comment type="catalytic activity">
    <reaction evidence="13">
        <text>L-tyrosyl-[protein] + ATP = O-phospho-L-tyrosyl-[protein] + ADP + H(+)</text>
        <dbReference type="Rhea" id="RHEA:10596"/>
        <dbReference type="Rhea" id="RHEA-COMP:10136"/>
        <dbReference type="Rhea" id="RHEA-COMP:20101"/>
        <dbReference type="ChEBI" id="CHEBI:15378"/>
        <dbReference type="ChEBI" id="CHEBI:30616"/>
        <dbReference type="ChEBI" id="CHEBI:46858"/>
        <dbReference type="ChEBI" id="CHEBI:61978"/>
        <dbReference type="ChEBI" id="CHEBI:456216"/>
    </reaction>
</comment>
<evidence type="ECO:0000256" key="8">
    <source>
        <dbReference type="ARBA" id="ARBA00022777"/>
    </source>
</evidence>
<dbReference type="Pfam" id="PF13807">
    <property type="entry name" value="GNVR"/>
    <property type="match status" value="1"/>
</dbReference>
<keyword evidence="8 19" id="KW-0418">Kinase</keyword>
<comment type="similarity">
    <text evidence="2">Belongs to the etk/wzc family.</text>
</comment>
<dbReference type="RefSeq" id="WP_076367868.1">
    <property type="nucleotide sequence ID" value="NZ_FTOM01000014.1"/>
</dbReference>
<gene>
    <name evidence="19" type="ORF">SAMN05421795_11412</name>
</gene>
<accession>A0A1N7N271</accession>
<dbReference type="InterPro" id="IPR025669">
    <property type="entry name" value="AAA_dom"/>
</dbReference>
<evidence type="ECO:0000256" key="10">
    <source>
        <dbReference type="ARBA" id="ARBA00022989"/>
    </source>
</evidence>
<dbReference type="GO" id="GO:0004713">
    <property type="term" value="F:protein tyrosine kinase activity"/>
    <property type="evidence" value="ECO:0007669"/>
    <property type="project" value="UniProtKB-KW"/>
</dbReference>
<feature type="transmembrane region" description="Helical" evidence="15">
    <location>
        <begin position="444"/>
        <end position="464"/>
    </location>
</feature>
<evidence type="ECO:0000256" key="3">
    <source>
        <dbReference type="ARBA" id="ARBA00022475"/>
    </source>
</evidence>
<feature type="domain" description="Tyrosine-protein kinase G-rich" evidence="18">
    <location>
        <begin position="386"/>
        <end position="466"/>
    </location>
</feature>
<keyword evidence="10 15" id="KW-1133">Transmembrane helix</keyword>
<keyword evidence="20" id="KW-1185">Reference proteome</keyword>
<protein>
    <submittedName>
        <fullName evidence="19">Tyrosine-protein kinase Etk/Wzc</fullName>
    </submittedName>
</protein>
<dbReference type="Proteomes" id="UP000186098">
    <property type="component" value="Unassembled WGS sequence"/>
</dbReference>
<evidence type="ECO:0000313" key="20">
    <source>
        <dbReference type="Proteomes" id="UP000186098"/>
    </source>
</evidence>
<dbReference type="CDD" id="cd05387">
    <property type="entry name" value="BY-kinase"/>
    <property type="match status" value="1"/>
</dbReference>
<evidence type="ECO:0000313" key="19">
    <source>
        <dbReference type="EMBL" id="SIS92430.1"/>
    </source>
</evidence>
<organism evidence="19 20">
    <name type="scientific">Phaeovulum vinaykumarii</name>
    <dbReference type="NCBI Taxonomy" id="407234"/>
    <lineage>
        <taxon>Bacteria</taxon>
        <taxon>Pseudomonadati</taxon>
        <taxon>Pseudomonadota</taxon>
        <taxon>Alphaproteobacteria</taxon>
        <taxon>Rhodobacterales</taxon>
        <taxon>Paracoccaceae</taxon>
        <taxon>Phaeovulum</taxon>
    </lineage>
</organism>
<evidence type="ECO:0000259" key="17">
    <source>
        <dbReference type="Pfam" id="PF13614"/>
    </source>
</evidence>
<dbReference type="NCBIfam" id="TIGR01007">
    <property type="entry name" value="eps_fam"/>
    <property type="match status" value="1"/>
</dbReference>
<dbReference type="InterPro" id="IPR027417">
    <property type="entry name" value="P-loop_NTPase"/>
</dbReference>
<keyword evidence="12" id="KW-0829">Tyrosine-protein kinase</keyword>
<reference evidence="20" key="1">
    <citation type="submission" date="2017-01" db="EMBL/GenBank/DDBJ databases">
        <authorList>
            <person name="Varghese N."/>
            <person name="Submissions S."/>
        </authorList>
    </citation>
    <scope>NUCLEOTIDE SEQUENCE [LARGE SCALE GENOMIC DNA]</scope>
    <source>
        <strain evidence="20">DSM 18714</strain>
    </source>
</reference>
<evidence type="ECO:0000259" key="18">
    <source>
        <dbReference type="Pfam" id="PF13807"/>
    </source>
</evidence>
<evidence type="ECO:0000256" key="4">
    <source>
        <dbReference type="ARBA" id="ARBA00022519"/>
    </source>
</evidence>
<evidence type="ECO:0000259" key="16">
    <source>
        <dbReference type="Pfam" id="PF02706"/>
    </source>
</evidence>
<evidence type="ECO:0000256" key="5">
    <source>
        <dbReference type="ARBA" id="ARBA00022679"/>
    </source>
</evidence>
<dbReference type="PANTHER" id="PTHR32309">
    <property type="entry name" value="TYROSINE-PROTEIN KINASE"/>
    <property type="match status" value="1"/>
</dbReference>
<keyword evidence="6 15" id="KW-0812">Transmembrane</keyword>
<dbReference type="OrthoDB" id="230260at2"/>
<dbReference type="Gene3D" id="3.40.50.300">
    <property type="entry name" value="P-loop containing nucleotide triphosphate hydrolases"/>
    <property type="match status" value="1"/>
</dbReference>
<keyword evidence="4" id="KW-0997">Cell inner membrane</keyword>
<dbReference type="PANTHER" id="PTHR32309:SF32">
    <property type="entry name" value="TYROSINE-PROTEIN KINASE ETK-RELATED"/>
    <property type="match status" value="1"/>
</dbReference>
<evidence type="ECO:0000256" key="2">
    <source>
        <dbReference type="ARBA" id="ARBA00008883"/>
    </source>
</evidence>
<dbReference type="InterPro" id="IPR005702">
    <property type="entry name" value="Wzc-like_C"/>
</dbReference>
<dbReference type="Pfam" id="PF02706">
    <property type="entry name" value="Wzz"/>
    <property type="match status" value="1"/>
</dbReference>
<feature type="domain" description="AAA" evidence="17">
    <location>
        <begin position="549"/>
        <end position="662"/>
    </location>
</feature>
<dbReference type="AlphaFoldDB" id="A0A1N7N271"/>
<keyword evidence="14" id="KW-0175">Coiled coil</keyword>
<evidence type="ECO:0000256" key="15">
    <source>
        <dbReference type="SAM" id="Phobius"/>
    </source>
</evidence>
<evidence type="ECO:0000256" key="13">
    <source>
        <dbReference type="ARBA" id="ARBA00053015"/>
    </source>
</evidence>
<dbReference type="Pfam" id="PF13614">
    <property type="entry name" value="AAA_31"/>
    <property type="match status" value="1"/>
</dbReference>
<feature type="domain" description="Polysaccharide chain length determinant N-terminal" evidence="16">
    <location>
        <begin position="22"/>
        <end position="110"/>
    </location>
</feature>
<dbReference type="EMBL" id="FTOM01000014">
    <property type="protein sequence ID" value="SIS92430.1"/>
    <property type="molecule type" value="Genomic_DNA"/>
</dbReference>
<dbReference type="GO" id="GO:0042802">
    <property type="term" value="F:identical protein binding"/>
    <property type="evidence" value="ECO:0007669"/>
    <property type="project" value="UniProtKB-ARBA"/>
</dbReference>
<proteinExistence type="inferred from homology"/>
<dbReference type="GO" id="GO:0005886">
    <property type="term" value="C:plasma membrane"/>
    <property type="evidence" value="ECO:0007669"/>
    <property type="project" value="UniProtKB-SubCell"/>
</dbReference>
<dbReference type="FunFam" id="3.40.50.300:FF:000527">
    <property type="entry name" value="Tyrosine-protein kinase etk"/>
    <property type="match status" value="1"/>
</dbReference>
<name>A0A1N7N271_9RHOB</name>
<evidence type="ECO:0000256" key="6">
    <source>
        <dbReference type="ARBA" id="ARBA00022692"/>
    </source>
</evidence>
<keyword evidence="11 15" id="KW-0472">Membrane</keyword>